<gene>
    <name evidence="5" type="ORF">LNN31_08025</name>
</gene>
<reference evidence="5" key="1">
    <citation type="submission" date="2021-11" db="EMBL/GenBank/DDBJ databases">
        <title>Isoprene-degrading acetogen.</title>
        <authorList>
            <person name="Yang Y."/>
            <person name="Jin H."/>
            <person name="Yan J."/>
        </authorList>
    </citation>
    <scope>NUCLEOTIDE SEQUENCE</scope>
    <source>
        <strain evidence="5">Berkeley</strain>
    </source>
</reference>
<dbReference type="RefSeq" id="WP_228882120.1">
    <property type="nucleotide sequence ID" value="NZ_CABIIK010000043.1"/>
</dbReference>
<dbReference type="SUPFAM" id="SSF46548">
    <property type="entry name" value="alpha-helical ferredoxin"/>
    <property type="match status" value="2"/>
</dbReference>
<evidence type="ECO:0000256" key="3">
    <source>
        <dbReference type="ARBA" id="ARBA00023014"/>
    </source>
</evidence>
<keyword evidence="3" id="KW-0411">Iron-sulfur</keyword>
<sequence>MRENLCKMVTHINALNPNPDEKSPEYIMYDALLTDEMVDLVLQMELRTPKYIDELAKILNKPLDYTAKLVDEMVHLGIIEYHTDDDGVDRVQVPIFVPGSFELTAMDYSRTDQYPQLAYAFPQYIQGLTKNFAKYFPMGTGLVRALPVQQAIENDSKKVELEEVSYWVEKYAPSISLAPCECRHTRRMNGEIGHDLEGEWCIQLGYFSESCIRSGKARRITKEECYDILKKAEELGYVHQVTNVDGPDKSVFICNCHWSSCMALRTSWYCNTPDMVRSNYESGVDKDKCVACGQCVEVCPQNAVKLGQKICEKETVEIKKAVIPGNPEYSEKNWRPDLITERDYVVPETGTAPCKTECPAHVAVQGYINLAAQGKYQDALELIKKENPLPAVCGSICNRRCEDSCTRGDVDEPVAIDEIKKFIAEQDLNAETRFVPKKKFDEGKKIAVVGSGPAGLSCAYYLSVLGHQVTVFEKEKKLGGMLTLGIPSFRLEKDIVEAEIEILRELGVKFVTGAEVGKYVTLDELRTAGYDGFYLAIGAQGGRKLGIDGEDAQGVISGIDFLKQVNTGDSVSLSGKTIVIGGGNVAVDVARTAIRTGASTVELYGLEDRGDMPASEEEVQETIEEGIGINNGWGPKRILAENGKVTGIELMRCLSTIDPETGRFNPEYDLADTITVTCDNVLVAIGQSIEWGNLLTDSRVETNQNLTAKTVPITEAVTFQQAVAAGLEPEVVTFATPFEVYQTAEPDVFVGGDVYTGPKFAIDAIAAGKEAAESLHRFVWKGHSLVLGRERRNLHYLDKANADLSSYDKMPRQRPVINEAKANTFGDTRMTLTEAQVVKEAARCLGCGAASVDGNICIGCGLCTTRCKFDAITLEKKYDAWGLTYEELLGAVGKIMSGEGN</sequence>
<evidence type="ECO:0000256" key="1">
    <source>
        <dbReference type="ARBA" id="ARBA00022723"/>
    </source>
</evidence>
<dbReference type="Pfam" id="PF00037">
    <property type="entry name" value="Fer4"/>
    <property type="match status" value="1"/>
</dbReference>
<dbReference type="PROSITE" id="PS00198">
    <property type="entry name" value="4FE4S_FER_1"/>
    <property type="match status" value="1"/>
</dbReference>
<dbReference type="PANTHER" id="PTHR42783">
    <property type="entry name" value="GLUTAMATE SYNTHASE [NADPH] SMALL CHAIN"/>
    <property type="match status" value="1"/>
</dbReference>
<evidence type="ECO:0000256" key="2">
    <source>
        <dbReference type="ARBA" id="ARBA00023004"/>
    </source>
</evidence>
<accession>A0ABY6HIJ0</accession>
<dbReference type="InterPro" id="IPR023753">
    <property type="entry name" value="FAD/NAD-binding_dom"/>
</dbReference>
<evidence type="ECO:0000259" key="4">
    <source>
        <dbReference type="PROSITE" id="PS51379"/>
    </source>
</evidence>
<dbReference type="Gene3D" id="3.50.50.60">
    <property type="entry name" value="FAD/NAD(P)-binding domain"/>
    <property type="match status" value="2"/>
</dbReference>
<dbReference type="Proteomes" id="UP001163550">
    <property type="component" value="Chromosome"/>
</dbReference>
<proteinExistence type="predicted"/>
<dbReference type="EMBL" id="CP087994">
    <property type="protein sequence ID" value="UYO64355.1"/>
    <property type="molecule type" value="Genomic_DNA"/>
</dbReference>
<dbReference type="InterPro" id="IPR017896">
    <property type="entry name" value="4Fe4S_Fe-S-bd"/>
</dbReference>
<dbReference type="Gene3D" id="1.10.1060.10">
    <property type="entry name" value="Alpha-helical ferredoxin"/>
    <property type="match status" value="1"/>
</dbReference>
<organism evidence="5 6">
    <name type="scientific">Acetobacterium wieringae</name>
    <dbReference type="NCBI Taxonomy" id="52694"/>
    <lineage>
        <taxon>Bacteria</taxon>
        <taxon>Bacillati</taxon>
        <taxon>Bacillota</taxon>
        <taxon>Clostridia</taxon>
        <taxon>Eubacteriales</taxon>
        <taxon>Eubacteriaceae</taxon>
        <taxon>Acetobacterium</taxon>
    </lineage>
</organism>
<dbReference type="PANTHER" id="PTHR42783:SF3">
    <property type="entry name" value="GLUTAMATE SYNTHASE [NADPH] SMALL CHAIN-RELATED"/>
    <property type="match status" value="1"/>
</dbReference>
<dbReference type="PRINTS" id="PR00419">
    <property type="entry name" value="ADXRDTASE"/>
</dbReference>
<dbReference type="InterPro" id="IPR036188">
    <property type="entry name" value="FAD/NAD-bd_sf"/>
</dbReference>
<keyword evidence="2" id="KW-0408">Iron</keyword>
<dbReference type="SUPFAM" id="SSF51971">
    <property type="entry name" value="Nucleotide-binding domain"/>
    <property type="match status" value="2"/>
</dbReference>
<evidence type="ECO:0000313" key="6">
    <source>
        <dbReference type="Proteomes" id="UP001163550"/>
    </source>
</evidence>
<dbReference type="Gene3D" id="3.30.70.3270">
    <property type="match status" value="1"/>
</dbReference>
<dbReference type="InterPro" id="IPR009051">
    <property type="entry name" value="Helical_ferredxn"/>
</dbReference>
<feature type="domain" description="4Fe-4S ferredoxin-type" evidence="4">
    <location>
        <begin position="848"/>
        <end position="877"/>
    </location>
</feature>
<evidence type="ECO:0000313" key="5">
    <source>
        <dbReference type="EMBL" id="UYO64355.1"/>
    </source>
</evidence>
<dbReference type="Pfam" id="PF14691">
    <property type="entry name" value="Fer4_20"/>
    <property type="match status" value="1"/>
</dbReference>
<dbReference type="Pfam" id="PF07992">
    <property type="entry name" value="Pyr_redox_2"/>
    <property type="match status" value="1"/>
</dbReference>
<feature type="domain" description="4Fe-4S ferredoxin-type" evidence="4">
    <location>
        <begin position="280"/>
        <end position="309"/>
    </location>
</feature>
<dbReference type="Gene3D" id="3.30.70.20">
    <property type="match status" value="1"/>
</dbReference>
<name>A0ABY6HIJ0_9FIRM</name>
<dbReference type="SUPFAM" id="SSF54862">
    <property type="entry name" value="4Fe-4S ferredoxins"/>
    <property type="match status" value="1"/>
</dbReference>
<protein>
    <submittedName>
        <fullName evidence="5">FAD-dependent oxidoreductase</fullName>
    </submittedName>
</protein>
<keyword evidence="1" id="KW-0479">Metal-binding</keyword>
<keyword evidence="6" id="KW-1185">Reference proteome</keyword>
<dbReference type="InterPro" id="IPR028261">
    <property type="entry name" value="DPD_II"/>
</dbReference>
<dbReference type="PROSITE" id="PS51379">
    <property type="entry name" value="4FE4S_FER_2"/>
    <property type="match status" value="2"/>
</dbReference>
<dbReference type="InterPro" id="IPR017900">
    <property type="entry name" value="4Fe4S_Fe_S_CS"/>
</dbReference>